<keyword evidence="3" id="KW-0963">Cytoplasm</keyword>
<feature type="domain" description="CheW-like" evidence="4">
    <location>
        <begin position="7"/>
        <end position="146"/>
    </location>
</feature>
<evidence type="ECO:0000259" key="4">
    <source>
        <dbReference type="PROSITE" id="PS50851"/>
    </source>
</evidence>
<dbReference type="InterPro" id="IPR002545">
    <property type="entry name" value="CheW-lke_dom"/>
</dbReference>
<dbReference type="Gene3D" id="2.30.30.40">
    <property type="entry name" value="SH3 Domains"/>
    <property type="match status" value="1"/>
</dbReference>
<name>A0A147GMF9_9BURK</name>
<gene>
    <name evidence="5" type="ORF">NS331_22850</name>
</gene>
<dbReference type="PANTHER" id="PTHR22617">
    <property type="entry name" value="CHEMOTAXIS SENSOR HISTIDINE KINASE-RELATED"/>
    <property type="match status" value="1"/>
</dbReference>
<dbReference type="CDD" id="cd00732">
    <property type="entry name" value="CheW"/>
    <property type="match status" value="1"/>
</dbReference>
<dbReference type="Proteomes" id="UP000072741">
    <property type="component" value="Unassembled WGS sequence"/>
</dbReference>
<comment type="caution">
    <text evidence="5">The sequence shown here is derived from an EMBL/GenBank/DDBJ whole genome shotgun (WGS) entry which is preliminary data.</text>
</comment>
<evidence type="ECO:0000313" key="5">
    <source>
        <dbReference type="EMBL" id="KTT14645.1"/>
    </source>
</evidence>
<dbReference type="Pfam" id="PF01584">
    <property type="entry name" value="CheW"/>
    <property type="match status" value="1"/>
</dbReference>
<dbReference type="InterPro" id="IPR036061">
    <property type="entry name" value="CheW-like_dom_sf"/>
</dbReference>
<evidence type="ECO:0000313" key="6">
    <source>
        <dbReference type="Proteomes" id="UP000072741"/>
    </source>
</evidence>
<sequence>MPRSAFPAEILSFRLGEEHYGIDILKVQEIRGWEPATRIPSAPPEVRGVINLRGHVVPIMDLRLRFAMPDADCGPLTVVIIAKAAGRMVGMVVDAVSEVMALEPAQVQPGPAIAAVDAACITGLATVNDQMVMLLDLDALLQHIHA</sequence>
<dbReference type="AlphaFoldDB" id="A0A147GMF9"/>
<proteinExistence type="predicted"/>
<organism evidence="5 6">
    <name type="scientific">Pseudacidovorax intermedius</name>
    <dbReference type="NCBI Taxonomy" id="433924"/>
    <lineage>
        <taxon>Bacteria</taxon>
        <taxon>Pseudomonadati</taxon>
        <taxon>Pseudomonadota</taxon>
        <taxon>Betaproteobacteria</taxon>
        <taxon>Burkholderiales</taxon>
        <taxon>Comamonadaceae</taxon>
        <taxon>Pseudacidovorax</taxon>
    </lineage>
</organism>
<dbReference type="PROSITE" id="PS50851">
    <property type="entry name" value="CHEW"/>
    <property type="match status" value="1"/>
</dbReference>
<dbReference type="GO" id="GO:0007165">
    <property type="term" value="P:signal transduction"/>
    <property type="evidence" value="ECO:0007669"/>
    <property type="project" value="InterPro"/>
</dbReference>
<evidence type="ECO:0000256" key="1">
    <source>
        <dbReference type="ARBA" id="ARBA00004496"/>
    </source>
</evidence>
<comment type="subcellular location">
    <subcellularLocation>
        <location evidence="1">Cytoplasm</location>
    </subcellularLocation>
</comment>
<dbReference type="Gene3D" id="2.40.50.180">
    <property type="entry name" value="CheA-289, Domain 4"/>
    <property type="match status" value="1"/>
</dbReference>
<dbReference type="PANTHER" id="PTHR22617:SF45">
    <property type="entry name" value="CHEMOTAXIS PROTEIN CHEW"/>
    <property type="match status" value="1"/>
</dbReference>
<protein>
    <recommendedName>
        <fullName evidence="2">Chemotaxis protein CheW</fullName>
    </recommendedName>
</protein>
<evidence type="ECO:0000256" key="3">
    <source>
        <dbReference type="ARBA" id="ARBA00022490"/>
    </source>
</evidence>
<accession>A0A147GMF9</accession>
<dbReference type="GO" id="GO:0005829">
    <property type="term" value="C:cytosol"/>
    <property type="evidence" value="ECO:0007669"/>
    <property type="project" value="TreeGrafter"/>
</dbReference>
<dbReference type="PATRIC" id="fig|433924.3.peg.1693"/>
<dbReference type="SUPFAM" id="SSF50341">
    <property type="entry name" value="CheW-like"/>
    <property type="match status" value="1"/>
</dbReference>
<evidence type="ECO:0000256" key="2">
    <source>
        <dbReference type="ARBA" id="ARBA00021483"/>
    </source>
</evidence>
<dbReference type="GO" id="GO:0006935">
    <property type="term" value="P:chemotaxis"/>
    <property type="evidence" value="ECO:0007669"/>
    <property type="project" value="InterPro"/>
</dbReference>
<dbReference type="SMART" id="SM00260">
    <property type="entry name" value="CheW"/>
    <property type="match status" value="1"/>
</dbReference>
<reference evidence="5 6" key="1">
    <citation type="journal article" date="2016" name="Front. Microbiol.">
        <title>Genomic Resource of Rice Seed Associated Bacteria.</title>
        <authorList>
            <person name="Midha S."/>
            <person name="Bansal K."/>
            <person name="Sharma S."/>
            <person name="Kumar N."/>
            <person name="Patil P.P."/>
            <person name="Chaudhry V."/>
            <person name="Patil P.B."/>
        </authorList>
    </citation>
    <scope>NUCLEOTIDE SEQUENCE [LARGE SCALE GENOMIC DNA]</scope>
    <source>
        <strain evidence="5 6">NS331</strain>
    </source>
</reference>
<dbReference type="EMBL" id="LDSL01000177">
    <property type="protein sequence ID" value="KTT14645.1"/>
    <property type="molecule type" value="Genomic_DNA"/>
</dbReference>
<dbReference type="InterPro" id="IPR039315">
    <property type="entry name" value="CheW"/>
</dbReference>
<keyword evidence="6" id="KW-1185">Reference proteome</keyword>